<dbReference type="AlphaFoldDB" id="A0ABD4YAC8"/>
<dbReference type="InterPro" id="IPR009057">
    <property type="entry name" value="Homeodomain-like_sf"/>
</dbReference>
<dbReference type="PANTHER" id="PTHR46796:SF10">
    <property type="entry name" value="TRANSCRIPTIONAL ACTIVATOR FEAR"/>
    <property type="match status" value="1"/>
</dbReference>
<comment type="caution">
    <text evidence="7">The sequence shown here is derived from an EMBL/GenBank/DDBJ whole genome shotgun (WGS) entry which is preliminary data.</text>
</comment>
<dbReference type="Gene3D" id="1.10.10.60">
    <property type="entry name" value="Homeodomain-like"/>
    <property type="match status" value="1"/>
</dbReference>
<dbReference type="SMART" id="SM00342">
    <property type="entry name" value="HTH_ARAC"/>
    <property type="match status" value="1"/>
</dbReference>
<keyword evidence="3" id="KW-0238">DNA-binding</keyword>
<evidence type="ECO:0000259" key="6">
    <source>
        <dbReference type="PROSITE" id="PS01124"/>
    </source>
</evidence>
<dbReference type="PROSITE" id="PS00041">
    <property type="entry name" value="HTH_ARAC_FAMILY_1"/>
    <property type="match status" value="1"/>
</dbReference>
<dbReference type="GO" id="GO:0009893">
    <property type="term" value="P:positive regulation of metabolic process"/>
    <property type="evidence" value="ECO:0007669"/>
    <property type="project" value="UniProtKB-ARBA"/>
</dbReference>
<feature type="domain" description="HTH araC/xylS-type" evidence="6">
    <location>
        <begin position="215"/>
        <end position="314"/>
    </location>
</feature>
<evidence type="ECO:0000256" key="2">
    <source>
        <dbReference type="ARBA" id="ARBA00023015"/>
    </source>
</evidence>
<evidence type="ECO:0000313" key="7">
    <source>
        <dbReference type="EMBL" id="MDH0756164.1"/>
    </source>
</evidence>
<evidence type="ECO:0000313" key="8">
    <source>
        <dbReference type="Proteomes" id="UP001160152"/>
    </source>
</evidence>
<dbReference type="PRINTS" id="PR00032">
    <property type="entry name" value="HTHARAC"/>
</dbReference>
<dbReference type="GO" id="GO:0005737">
    <property type="term" value="C:cytoplasm"/>
    <property type="evidence" value="ECO:0007669"/>
    <property type="project" value="UniProtKB-SubCell"/>
</dbReference>
<evidence type="ECO:0000256" key="3">
    <source>
        <dbReference type="ARBA" id="ARBA00023125"/>
    </source>
</evidence>
<proteinExistence type="predicted"/>
<dbReference type="PANTHER" id="PTHR46796">
    <property type="entry name" value="HTH-TYPE TRANSCRIPTIONAL ACTIVATOR RHAS-RELATED"/>
    <property type="match status" value="1"/>
</dbReference>
<organism evidence="7 8">
    <name type="scientific">Pseudomonas juntendi</name>
    <dbReference type="NCBI Taxonomy" id="2666183"/>
    <lineage>
        <taxon>Bacteria</taxon>
        <taxon>Pseudomonadati</taxon>
        <taxon>Pseudomonadota</taxon>
        <taxon>Gammaproteobacteria</taxon>
        <taxon>Pseudomonadales</taxon>
        <taxon>Pseudomonadaceae</taxon>
        <taxon>Pseudomonas</taxon>
    </lineage>
</organism>
<dbReference type="Pfam" id="PF14525">
    <property type="entry name" value="AraC_binding_2"/>
    <property type="match status" value="1"/>
</dbReference>
<gene>
    <name evidence="7" type="ORF">N5C70_05305</name>
</gene>
<evidence type="ECO:0000256" key="5">
    <source>
        <dbReference type="ARBA" id="ARBA00037345"/>
    </source>
</evidence>
<dbReference type="GO" id="GO:0006355">
    <property type="term" value="P:regulation of DNA-templated transcription"/>
    <property type="evidence" value="ECO:0007669"/>
    <property type="project" value="UniProtKB-ARBA"/>
</dbReference>
<keyword evidence="2" id="KW-0805">Transcription regulation</keyword>
<evidence type="ECO:0000256" key="4">
    <source>
        <dbReference type="ARBA" id="ARBA00023163"/>
    </source>
</evidence>
<dbReference type="InterPro" id="IPR050204">
    <property type="entry name" value="AraC_XylS_family_regulators"/>
</dbReference>
<name>A0ABD4YAC8_9PSED</name>
<dbReference type="InterPro" id="IPR035418">
    <property type="entry name" value="AraC-bd_2"/>
</dbReference>
<dbReference type="Pfam" id="PF12833">
    <property type="entry name" value="HTH_18"/>
    <property type="match status" value="1"/>
</dbReference>
<dbReference type="GO" id="GO:0003677">
    <property type="term" value="F:DNA binding"/>
    <property type="evidence" value="ECO:0007669"/>
    <property type="project" value="UniProtKB-KW"/>
</dbReference>
<dbReference type="InterPro" id="IPR020449">
    <property type="entry name" value="Tscrpt_reg_AraC-type_HTH"/>
</dbReference>
<dbReference type="PROSITE" id="PS01124">
    <property type="entry name" value="HTH_ARAC_FAMILY_2"/>
    <property type="match status" value="1"/>
</dbReference>
<reference evidence="7 8" key="1">
    <citation type="submission" date="2022-09" db="EMBL/GenBank/DDBJ databases">
        <title>Intensive care unit water sources are persistently colonized with multi-drug resistant bacteria and are the site of extensive horizontal gene transfer of antibiotic resistance genes.</title>
        <authorList>
            <person name="Diorio-Toth L."/>
        </authorList>
    </citation>
    <scope>NUCLEOTIDE SEQUENCE [LARGE SCALE GENOMIC DNA]</scope>
    <source>
        <strain evidence="7 8">GD03901</strain>
    </source>
</reference>
<dbReference type="EMBL" id="JAOCBV010000001">
    <property type="protein sequence ID" value="MDH0756164.1"/>
    <property type="molecule type" value="Genomic_DNA"/>
</dbReference>
<dbReference type="InterPro" id="IPR018060">
    <property type="entry name" value="HTH_AraC"/>
</dbReference>
<dbReference type="SUPFAM" id="SSF46689">
    <property type="entry name" value="Homeodomain-like"/>
    <property type="match status" value="1"/>
</dbReference>
<comment type="function">
    <text evidence="5">Regulatory protein of the TOL plasmid xyl operons. XylS activates the xylXYZLTEGFJQKIH operon required for the degradation of toluene, m-xylene and p-xylene.</text>
</comment>
<dbReference type="InterPro" id="IPR018062">
    <property type="entry name" value="HTH_AraC-typ_CS"/>
</dbReference>
<protein>
    <submittedName>
        <fullName evidence="7">Helix-turn-helix domain-containing protein</fullName>
    </submittedName>
</protein>
<comment type="subcellular location">
    <subcellularLocation>
        <location evidence="1">Cytoplasm</location>
    </subcellularLocation>
</comment>
<sequence>MFTSSASQAMSSNIDSFIHKITELCGRYQMQHSASTKTLQWSVEQPHAREGSSCTRVINNCSLMRRSDTDSRIDDHDYYFLVLQVAGSSVMEQDGAQAVLNSGDLTLIDSSRSSCFRFDVSSSLSDQLSLILQRNQVEKILGGQQLAVARAIRGPYSSGLAAVMNELYLNHIPSEEHASALIDAVISMLRPEVCLDLPCSSHGDSLRSVNEKLLRKAKAVIEKQLLDPSLTPSIVADQVGTSVRNLHRLFAKHNITPARYIIESRLLKSADRLVEKGDLAISNIALDSGFIDLSHFSRVFKAYFGETPREFRKKRVLS</sequence>
<keyword evidence="4" id="KW-0804">Transcription</keyword>
<evidence type="ECO:0000256" key="1">
    <source>
        <dbReference type="ARBA" id="ARBA00004496"/>
    </source>
</evidence>
<accession>A0ABD4YAC8</accession>
<dbReference type="RefSeq" id="WP_115294605.1">
    <property type="nucleotide sequence ID" value="NZ_JAOCBV010000001.1"/>
</dbReference>
<dbReference type="Proteomes" id="UP001160152">
    <property type="component" value="Unassembled WGS sequence"/>
</dbReference>